<reference evidence="1" key="1">
    <citation type="journal article" date="2011" name="J. Bacteriol.">
        <title>Genome Sequence of Lactobacillus pentosus IG1, a Strain Isolated from Spanish-Style Green Olive Fermentations.</title>
        <authorList>
            <person name="Maldonado-Barragan A."/>
            <person name="Caballero-Guerrero B."/>
            <person name="Lucena-Padros H."/>
            <person name="Ruiz-Barba J.L."/>
        </authorList>
    </citation>
    <scope>NUCLEOTIDE SEQUENCE</scope>
    <source>
        <strain evidence="1">IG1</strain>
    </source>
</reference>
<accession>G0M0E6</accession>
<sequence>MLSYTAIECTKREVITMRLIDFNLSTADLQQTLPLYWEVNRNELQPIQSVSLVHQQLVLVAASSGHPLTLDQFNMRTRQINGQAQLYIQTEPQPLRLFGYRLSEQRLLFG</sequence>
<protein>
    <submittedName>
        <fullName evidence="1">Uncharacterized protein</fullName>
    </submittedName>
</protein>
<organism evidence="1">
    <name type="scientific">Lactiplantibacillus pentosus IG1</name>
    <dbReference type="NCBI Taxonomy" id="1042160"/>
    <lineage>
        <taxon>Bacteria</taxon>
        <taxon>Bacillati</taxon>
        <taxon>Bacillota</taxon>
        <taxon>Bacilli</taxon>
        <taxon>Lactobacillales</taxon>
        <taxon>Lactobacillaceae</taxon>
        <taxon>Lactiplantibacillus</taxon>
    </lineage>
</organism>
<gene>
    <name evidence="1" type="ORF">LPENT_02983</name>
</gene>
<dbReference type="AlphaFoldDB" id="G0M0E6"/>
<evidence type="ECO:0000313" key="1">
    <source>
        <dbReference type="EMBL" id="CCC18287.1"/>
    </source>
</evidence>
<dbReference type="EMBL" id="FR874854">
    <property type="protein sequence ID" value="CCC18287.1"/>
    <property type="molecule type" value="Genomic_DNA"/>
</dbReference>
<name>G0M0E6_LACPE</name>
<proteinExistence type="predicted"/>